<dbReference type="PANTHER" id="PTHR43283">
    <property type="entry name" value="BETA-LACTAMASE-RELATED"/>
    <property type="match status" value="1"/>
</dbReference>
<protein>
    <submittedName>
        <fullName evidence="2">Beta-lactamase</fullName>
    </submittedName>
</protein>
<gene>
    <name evidence="2" type="ordered locus">RPE_0220</name>
</gene>
<dbReference type="STRING" id="316055.RPE_0220"/>
<evidence type="ECO:0000259" key="1">
    <source>
        <dbReference type="Pfam" id="PF00144"/>
    </source>
</evidence>
<reference evidence="2" key="1">
    <citation type="submission" date="2006-09" db="EMBL/GenBank/DDBJ databases">
        <title>Complete sequence of Rhodopseudomonas palustris BisA53.</title>
        <authorList>
            <consortium name="US DOE Joint Genome Institute"/>
            <person name="Copeland A."/>
            <person name="Lucas S."/>
            <person name="Lapidus A."/>
            <person name="Barry K."/>
            <person name="Detter J.C."/>
            <person name="Glavina del Rio T."/>
            <person name="Hammon N."/>
            <person name="Israni S."/>
            <person name="Dalin E."/>
            <person name="Tice H."/>
            <person name="Pitluck S."/>
            <person name="Chain P."/>
            <person name="Malfatti S."/>
            <person name="Shin M."/>
            <person name="Vergez L."/>
            <person name="Schmutz J."/>
            <person name="Larimer F."/>
            <person name="Land M."/>
            <person name="Hauser L."/>
            <person name="Pelletier D.A."/>
            <person name="Kyrpides N."/>
            <person name="Kim E."/>
            <person name="Harwood C.S."/>
            <person name="Oda Y."/>
            <person name="Richardson P."/>
        </authorList>
    </citation>
    <scope>NUCLEOTIDE SEQUENCE [LARGE SCALE GENOMIC DNA]</scope>
    <source>
        <strain evidence="2">BisA53</strain>
    </source>
</reference>
<dbReference type="InterPro" id="IPR050789">
    <property type="entry name" value="Diverse_Enzym_Activities"/>
</dbReference>
<accession>Q07V55</accession>
<proteinExistence type="predicted"/>
<dbReference type="MEROPS" id="S12.950"/>
<dbReference type="OrthoDB" id="9808046at2"/>
<organism evidence="2">
    <name type="scientific">Rhodopseudomonas palustris (strain BisA53)</name>
    <dbReference type="NCBI Taxonomy" id="316055"/>
    <lineage>
        <taxon>Bacteria</taxon>
        <taxon>Pseudomonadati</taxon>
        <taxon>Pseudomonadota</taxon>
        <taxon>Alphaproteobacteria</taxon>
        <taxon>Hyphomicrobiales</taxon>
        <taxon>Nitrobacteraceae</taxon>
        <taxon>Rhodopseudomonas</taxon>
    </lineage>
</organism>
<dbReference type="PANTHER" id="PTHR43283:SF3">
    <property type="entry name" value="BETA-LACTAMASE FAMILY PROTEIN (AFU_ORTHOLOGUE AFUA_5G07500)"/>
    <property type="match status" value="1"/>
</dbReference>
<dbReference type="HOGENOM" id="CLU_020027_11_1_5"/>
<dbReference type="Gene3D" id="3.40.710.10">
    <property type="entry name" value="DD-peptidase/beta-lactamase superfamily"/>
    <property type="match status" value="1"/>
</dbReference>
<name>Q07V55_RHOP5</name>
<dbReference type="AlphaFoldDB" id="Q07V55"/>
<dbReference type="Pfam" id="PF00144">
    <property type="entry name" value="Beta-lactamase"/>
    <property type="match status" value="1"/>
</dbReference>
<evidence type="ECO:0000313" key="2">
    <source>
        <dbReference type="EMBL" id="ABJ04179.1"/>
    </source>
</evidence>
<dbReference type="KEGG" id="rpe:RPE_0220"/>
<dbReference type="EMBL" id="CP000463">
    <property type="protein sequence ID" value="ABJ04179.1"/>
    <property type="molecule type" value="Genomic_DNA"/>
</dbReference>
<feature type="domain" description="Beta-lactamase-related" evidence="1">
    <location>
        <begin position="13"/>
        <end position="381"/>
    </location>
</feature>
<sequence>MVDEMRIDSGPIDAAMRKRAEALAIPGVVAMAATGSELIYQGAFGRRDLGKPAPMTPDSVFWIASMTKAVTAVAAMQLVEQGRLTLDAPIGTVLPELADPQVLEGFATDGTPLLRPAARPITLRHLLTHTSGFCYDMWNAELLRYRNFAKLPSARSGKYAGILTPIMTDPGTRWEYGTSLDFAGRAVEAASGKTLEAYLRDHIFAPLGMDDTAFRIGPSQRERLVGVHARGPDGALKPIAFEIEQNPEYHAGGGGLYGTAPDYVKFMQMILNRGAGNGHRLLQAETVALMGENHIGDLAVTKMNSAIAFATNDLELFPGIDKKWGLAGLINMANTPEGRSPGSLSWAGLANTYYWIDPARDLCGVILMQVLPFADAPCLDAFAAFERGVYAGLDANQRAA</sequence>
<dbReference type="SUPFAM" id="SSF56601">
    <property type="entry name" value="beta-lactamase/transpeptidase-like"/>
    <property type="match status" value="1"/>
</dbReference>
<dbReference type="InterPro" id="IPR012338">
    <property type="entry name" value="Beta-lactam/transpept-like"/>
</dbReference>
<dbReference type="eggNOG" id="COG1680">
    <property type="taxonomic scope" value="Bacteria"/>
</dbReference>
<dbReference type="InterPro" id="IPR001466">
    <property type="entry name" value="Beta-lactam-related"/>
</dbReference>